<keyword evidence="3" id="KW-1185">Reference proteome</keyword>
<protein>
    <submittedName>
        <fullName evidence="2">Uncharacterized protein</fullName>
    </submittedName>
</protein>
<dbReference type="RefSeq" id="WP_386127152.1">
    <property type="nucleotide sequence ID" value="NZ_JBHTJL010000003.1"/>
</dbReference>
<feature type="transmembrane region" description="Helical" evidence="1">
    <location>
        <begin position="45"/>
        <end position="61"/>
    </location>
</feature>
<feature type="transmembrane region" description="Helical" evidence="1">
    <location>
        <begin position="12"/>
        <end position="33"/>
    </location>
</feature>
<organism evidence="2 3">
    <name type="scientific">Winogradskyella litorisediminis</name>
    <dbReference type="NCBI Taxonomy" id="1156618"/>
    <lineage>
        <taxon>Bacteria</taxon>
        <taxon>Pseudomonadati</taxon>
        <taxon>Bacteroidota</taxon>
        <taxon>Flavobacteriia</taxon>
        <taxon>Flavobacteriales</taxon>
        <taxon>Flavobacteriaceae</taxon>
        <taxon>Winogradskyella</taxon>
    </lineage>
</organism>
<keyword evidence="1" id="KW-1133">Transmembrane helix</keyword>
<dbReference type="Proteomes" id="UP001597013">
    <property type="component" value="Unassembled WGS sequence"/>
</dbReference>
<evidence type="ECO:0000313" key="2">
    <source>
        <dbReference type="EMBL" id="MFD1061854.1"/>
    </source>
</evidence>
<dbReference type="EMBL" id="JBHTJL010000003">
    <property type="protein sequence ID" value="MFD1061854.1"/>
    <property type="molecule type" value="Genomic_DNA"/>
</dbReference>
<name>A0ABW3N2B4_9FLAO</name>
<sequence>MSKNVNRLLNIFSVISVIVLIATAFRTLIYWFIGIDNARVFRTELFIIWGICITVLLLNFFQNKQKRN</sequence>
<gene>
    <name evidence="2" type="ORF">ACFQ1Q_01250</name>
</gene>
<accession>A0ABW3N2B4</accession>
<keyword evidence="1" id="KW-0812">Transmembrane</keyword>
<comment type="caution">
    <text evidence="2">The sequence shown here is derived from an EMBL/GenBank/DDBJ whole genome shotgun (WGS) entry which is preliminary data.</text>
</comment>
<reference evidence="3" key="1">
    <citation type="journal article" date="2019" name="Int. J. Syst. Evol. Microbiol.">
        <title>The Global Catalogue of Microorganisms (GCM) 10K type strain sequencing project: providing services to taxonomists for standard genome sequencing and annotation.</title>
        <authorList>
            <consortium name="The Broad Institute Genomics Platform"/>
            <consortium name="The Broad Institute Genome Sequencing Center for Infectious Disease"/>
            <person name="Wu L."/>
            <person name="Ma J."/>
        </authorList>
    </citation>
    <scope>NUCLEOTIDE SEQUENCE [LARGE SCALE GENOMIC DNA]</scope>
    <source>
        <strain evidence="3">CCUG 62215</strain>
    </source>
</reference>
<proteinExistence type="predicted"/>
<evidence type="ECO:0000313" key="3">
    <source>
        <dbReference type="Proteomes" id="UP001597013"/>
    </source>
</evidence>
<evidence type="ECO:0000256" key="1">
    <source>
        <dbReference type="SAM" id="Phobius"/>
    </source>
</evidence>
<keyword evidence="1" id="KW-0472">Membrane</keyword>